<comment type="catalytic activity">
    <reaction evidence="9">
        <text>tRNA(Arg) + L-arginine + ATP = L-arginyl-tRNA(Arg) + AMP + diphosphate</text>
        <dbReference type="Rhea" id="RHEA:20301"/>
        <dbReference type="Rhea" id="RHEA-COMP:9658"/>
        <dbReference type="Rhea" id="RHEA-COMP:9673"/>
        <dbReference type="ChEBI" id="CHEBI:30616"/>
        <dbReference type="ChEBI" id="CHEBI:32682"/>
        <dbReference type="ChEBI" id="CHEBI:33019"/>
        <dbReference type="ChEBI" id="CHEBI:78442"/>
        <dbReference type="ChEBI" id="CHEBI:78513"/>
        <dbReference type="ChEBI" id="CHEBI:456215"/>
        <dbReference type="EC" id="6.1.1.19"/>
    </reaction>
</comment>
<dbReference type="EC" id="6.1.1.19" evidence="2"/>
<reference evidence="11 12" key="1">
    <citation type="journal article" date="2013" name="BMC Genomics">
        <title>Reconstruction of the lipid metabolism for the microalga Monoraphidium neglectum from its genome sequence reveals characteristics suitable for biofuel production.</title>
        <authorList>
            <person name="Bogen C."/>
            <person name="Al-Dilaimi A."/>
            <person name="Albersmeier A."/>
            <person name="Wichmann J."/>
            <person name="Grundmann M."/>
            <person name="Rupp O."/>
            <person name="Lauersen K.J."/>
            <person name="Blifernez-Klassen O."/>
            <person name="Kalinowski J."/>
            <person name="Goesmann A."/>
            <person name="Mussgnug J.H."/>
            <person name="Kruse O."/>
        </authorList>
    </citation>
    <scope>NUCLEOTIDE SEQUENCE [LARGE SCALE GENOMIC DNA]</scope>
    <source>
        <strain evidence="11 12">SAG 48.87</strain>
    </source>
</reference>
<keyword evidence="5" id="KW-0067">ATP-binding</keyword>
<dbReference type="InterPro" id="IPR001278">
    <property type="entry name" value="Arg-tRNA-ligase"/>
</dbReference>
<dbReference type="SUPFAM" id="SSF55190">
    <property type="entry name" value="Arginyl-tRNA synthetase (ArgRS), N-terminal 'additional' domain"/>
    <property type="match status" value="1"/>
</dbReference>
<dbReference type="PANTHER" id="PTHR11956:SF5">
    <property type="entry name" value="ARGININE--TRNA LIGASE, CYTOPLASMIC"/>
    <property type="match status" value="1"/>
</dbReference>
<comment type="similarity">
    <text evidence="1">Belongs to the class-I aminoacyl-tRNA synthetase family.</text>
</comment>
<gene>
    <name evidence="11" type="ORF">MNEG_0179</name>
</gene>
<dbReference type="STRING" id="145388.A0A0D2MZC1"/>
<proteinExistence type="inferred from homology"/>
<accession>A0A0D2MZC1</accession>
<feature type="non-terminal residue" evidence="11">
    <location>
        <position position="125"/>
    </location>
</feature>
<evidence type="ECO:0000313" key="12">
    <source>
        <dbReference type="Proteomes" id="UP000054498"/>
    </source>
</evidence>
<evidence type="ECO:0000313" key="11">
    <source>
        <dbReference type="EMBL" id="KIZ07760.1"/>
    </source>
</evidence>
<dbReference type="GeneID" id="25726297"/>
<dbReference type="GO" id="GO:0005737">
    <property type="term" value="C:cytoplasm"/>
    <property type="evidence" value="ECO:0007669"/>
    <property type="project" value="InterPro"/>
</dbReference>
<sequence>MATATGTSVRTDLEALFGEAIAAAFPNSPDKAPLIAACNNAANGDYQCNNAMPLFGKMKGLEGAPKNPRAAAEGILAALPPNGLLSATSLAGPGFINCRVSPSYLADRVNNMLLHGTNVWAPSLP</sequence>
<keyword evidence="4" id="KW-0547">Nucleotide-binding</keyword>
<keyword evidence="6" id="KW-0648">Protein biosynthesis</keyword>
<dbReference type="GO" id="GO:0006420">
    <property type="term" value="P:arginyl-tRNA aminoacylation"/>
    <property type="evidence" value="ECO:0007669"/>
    <property type="project" value="InterPro"/>
</dbReference>
<evidence type="ECO:0000259" key="10">
    <source>
        <dbReference type="SMART" id="SM01016"/>
    </source>
</evidence>
<organism evidence="11 12">
    <name type="scientific">Monoraphidium neglectum</name>
    <dbReference type="NCBI Taxonomy" id="145388"/>
    <lineage>
        <taxon>Eukaryota</taxon>
        <taxon>Viridiplantae</taxon>
        <taxon>Chlorophyta</taxon>
        <taxon>core chlorophytes</taxon>
        <taxon>Chlorophyceae</taxon>
        <taxon>CS clade</taxon>
        <taxon>Sphaeropleales</taxon>
        <taxon>Selenastraceae</taxon>
        <taxon>Monoraphidium</taxon>
    </lineage>
</organism>
<evidence type="ECO:0000256" key="1">
    <source>
        <dbReference type="ARBA" id="ARBA00005594"/>
    </source>
</evidence>
<protein>
    <recommendedName>
        <fullName evidence="2">arginine--tRNA ligase</fullName>
        <ecNumber evidence="2">6.1.1.19</ecNumber>
    </recommendedName>
    <alternativeName>
        <fullName evidence="8">Arginyl-tRNA synthetase</fullName>
    </alternativeName>
</protein>
<evidence type="ECO:0000256" key="3">
    <source>
        <dbReference type="ARBA" id="ARBA00022598"/>
    </source>
</evidence>
<evidence type="ECO:0000256" key="7">
    <source>
        <dbReference type="ARBA" id="ARBA00023146"/>
    </source>
</evidence>
<dbReference type="PANTHER" id="PTHR11956">
    <property type="entry name" value="ARGINYL-TRNA SYNTHETASE"/>
    <property type="match status" value="1"/>
</dbReference>
<dbReference type="AlphaFoldDB" id="A0A0D2MZC1"/>
<keyword evidence="7" id="KW-0030">Aminoacyl-tRNA synthetase</keyword>
<evidence type="ECO:0000256" key="9">
    <source>
        <dbReference type="ARBA" id="ARBA00049339"/>
    </source>
</evidence>
<dbReference type="KEGG" id="mng:MNEG_0179"/>
<evidence type="ECO:0000256" key="4">
    <source>
        <dbReference type="ARBA" id="ARBA00022741"/>
    </source>
</evidence>
<evidence type="ECO:0000256" key="5">
    <source>
        <dbReference type="ARBA" id="ARBA00022840"/>
    </source>
</evidence>
<keyword evidence="12" id="KW-1185">Reference proteome</keyword>
<dbReference type="EMBL" id="KK100233">
    <property type="protein sequence ID" value="KIZ07760.1"/>
    <property type="molecule type" value="Genomic_DNA"/>
</dbReference>
<evidence type="ECO:0000256" key="6">
    <source>
        <dbReference type="ARBA" id="ARBA00022917"/>
    </source>
</evidence>
<dbReference type="InterPro" id="IPR005148">
    <property type="entry name" value="Arg-tRNA-synth_N"/>
</dbReference>
<dbReference type="Pfam" id="PF03485">
    <property type="entry name" value="Arg_tRNA_synt_N"/>
    <property type="match status" value="1"/>
</dbReference>
<evidence type="ECO:0000256" key="8">
    <source>
        <dbReference type="ARBA" id="ARBA00033033"/>
    </source>
</evidence>
<dbReference type="OrthoDB" id="68056at2759"/>
<dbReference type="RefSeq" id="XP_013906779.1">
    <property type="nucleotide sequence ID" value="XM_014051325.1"/>
</dbReference>
<dbReference type="GO" id="GO:0004814">
    <property type="term" value="F:arginine-tRNA ligase activity"/>
    <property type="evidence" value="ECO:0007669"/>
    <property type="project" value="UniProtKB-EC"/>
</dbReference>
<dbReference type="GO" id="GO:0005524">
    <property type="term" value="F:ATP binding"/>
    <property type="evidence" value="ECO:0007669"/>
    <property type="project" value="UniProtKB-KW"/>
</dbReference>
<dbReference type="Gene3D" id="3.30.1360.70">
    <property type="entry name" value="Arginyl tRNA synthetase N-terminal domain"/>
    <property type="match status" value="1"/>
</dbReference>
<dbReference type="SMART" id="SM01016">
    <property type="entry name" value="Arg_tRNA_synt_N"/>
    <property type="match status" value="1"/>
</dbReference>
<keyword evidence="3" id="KW-0436">Ligase</keyword>
<dbReference type="InterPro" id="IPR036695">
    <property type="entry name" value="Arg-tRNA-synth_N_sf"/>
</dbReference>
<feature type="domain" description="Arginyl tRNA synthetase N-terminal" evidence="10">
    <location>
        <begin position="11"/>
        <end position="100"/>
    </location>
</feature>
<dbReference type="Proteomes" id="UP000054498">
    <property type="component" value="Unassembled WGS sequence"/>
</dbReference>
<name>A0A0D2MZC1_9CHLO</name>
<evidence type="ECO:0000256" key="2">
    <source>
        <dbReference type="ARBA" id="ARBA00012837"/>
    </source>
</evidence>
<dbReference type="FunFam" id="3.30.1360.70:FF:000002">
    <property type="entry name" value="arginine--tRNA ligase, cytoplasmic"/>
    <property type="match status" value="1"/>
</dbReference>